<feature type="compositionally biased region" description="Low complexity" evidence="1">
    <location>
        <begin position="59"/>
        <end position="69"/>
    </location>
</feature>
<sequence>MAIQWKEAETKDRLLAAVIAASENLKMNEVARLFGQGATYDAVEGQLRKAKKLAAELAADAAGRAGPAATPSRSKKQKTIESPAKTPVKSGRVAKAKKPVDRKTRIKSELLEGELDDVFTASSPLEEEV</sequence>
<keyword evidence="3" id="KW-1185">Reference proteome</keyword>
<name>A0A8H7J538_9PLEO</name>
<protein>
    <submittedName>
        <fullName evidence="2">Uncharacterized protein</fullName>
    </submittedName>
</protein>
<dbReference type="EMBL" id="RZGK01000009">
    <property type="protein sequence ID" value="KAF9696417.1"/>
    <property type="molecule type" value="Genomic_DNA"/>
</dbReference>
<dbReference type="OrthoDB" id="4828117at2759"/>
<evidence type="ECO:0000256" key="1">
    <source>
        <dbReference type="SAM" id="MobiDB-lite"/>
    </source>
</evidence>
<reference evidence="2" key="2">
    <citation type="submission" date="2020-09" db="EMBL/GenBank/DDBJ databases">
        <title>Reference genome assembly for Australian Ascochyta lentis isolate Al4.</title>
        <authorList>
            <person name="Lee R.C."/>
            <person name="Farfan-Caceres L.M."/>
            <person name="Debler J.W."/>
            <person name="Williams A.H."/>
            <person name="Henares B.M."/>
        </authorList>
    </citation>
    <scope>NUCLEOTIDE SEQUENCE</scope>
    <source>
        <strain evidence="2">Al4</strain>
    </source>
</reference>
<comment type="caution">
    <text evidence="2">The sequence shown here is derived from an EMBL/GenBank/DDBJ whole genome shotgun (WGS) entry which is preliminary data.</text>
</comment>
<gene>
    <name evidence="2" type="ORF">EKO04_005182</name>
</gene>
<reference evidence="2" key="1">
    <citation type="submission" date="2018-12" db="EMBL/GenBank/DDBJ databases">
        <authorList>
            <person name="Syme R.A."/>
            <person name="Farfan-Caceres L."/>
            <person name="Lichtenzveig J."/>
        </authorList>
    </citation>
    <scope>NUCLEOTIDE SEQUENCE</scope>
    <source>
        <strain evidence="2">Al4</strain>
    </source>
</reference>
<feature type="compositionally biased region" description="Basic and acidic residues" evidence="1">
    <location>
        <begin position="98"/>
        <end position="107"/>
    </location>
</feature>
<feature type="region of interest" description="Disordered" evidence="1">
    <location>
        <begin position="59"/>
        <end position="107"/>
    </location>
</feature>
<dbReference type="AlphaFoldDB" id="A0A8H7J538"/>
<dbReference type="Proteomes" id="UP000651452">
    <property type="component" value="Unassembled WGS sequence"/>
</dbReference>
<evidence type="ECO:0000313" key="3">
    <source>
        <dbReference type="Proteomes" id="UP000651452"/>
    </source>
</evidence>
<evidence type="ECO:0000313" key="2">
    <source>
        <dbReference type="EMBL" id="KAF9696417.1"/>
    </source>
</evidence>
<organism evidence="2 3">
    <name type="scientific">Ascochyta lentis</name>
    <dbReference type="NCBI Taxonomy" id="205686"/>
    <lineage>
        <taxon>Eukaryota</taxon>
        <taxon>Fungi</taxon>
        <taxon>Dikarya</taxon>
        <taxon>Ascomycota</taxon>
        <taxon>Pezizomycotina</taxon>
        <taxon>Dothideomycetes</taxon>
        <taxon>Pleosporomycetidae</taxon>
        <taxon>Pleosporales</taxon>
        <taxon>Pleosporineae</taxon>
        <taxon>Didymellaceae</taxon>
        <taxon>Ascochyta</taxon>
    </lineage>
</organism>
<proteinExistence type="predicted"/>
<accession>A0A8H7J538</accession>